<keyword evidence="2" id="KW-0238">DNA-binding</keyword>
<evidence type="ECO:0000313" key="6">
    <source>
        <dbReference type="Proteomes" id="UP000197153"/>
    </source>
</evidence>
<accession>A0A248K001</accession>
<organism evidence="5 6">
    <name type="scientific">Nitrospirillum viridazoti CBAmc</name>
    <dbReference type="NCBI Taxonomy" id="1441467"/>
    <lineage>
        <taxon>Bacteria</taxon>
        <taxon>Pseudomonadati</taxon>
        <taxon>Pseudomonadota</taxon>
        <taxon>Alphaproteobacteria</taxon>
        <taxon>Rhodospirillales</taxon>
        <taxon>Azospirillaceae</taxon>
        <taxon>Nitrospirillum</taxon>
        <taxon>Nitrospirillum viridazoti</taxon>
    </lineage>
</organism>
<dbReference type="AlphaFoldDB" id="A0A248K001"/>
<dbReference type="EMBL" id="CP022112">
    <property type="protein sequence ID" value="ASG24061.1"/>
    <property type="molecule type" value="Genomic_DNA"/>
</dbReference>
<name>A0A248K001_9PROT</name>
<keyword evidence="3" id="KW-0804">Transcription</keyword>
<dbReference type="InterPro" id="IPR009057">
    <property type="entry name" value="Homeodomain-like_sf"/>
</dbReference>
<evidence type="ECO:0000256" key="3">
    <source>
        <dbReference type="ARBA" id="ARBA00023163"/>
    </source>
</evidence>
<dbReference type="PANTHER" id="PTHR30055">
    <property type="entry name" value="HTH-TYPE TRANSCRIPTIONAL REGULATOR RUTR"/>
    <property type="match status" value="1"/>
</dbReference>
<proteinExistence type="predicted"/>
<feature type="domain" description="HTH tetR-type" evidence="4">
    <location>
        <begin position="15"/>
        <end position="59"/>
    </location>
</feature>
<evidence type="ECO:0000256" key="2">
    <source>
        <dbReference type="ARBA" id="ARBA00023125"/>
    </source>
</evidence>
<dbReference type="Pfam" id="PF00440">
    <property type="entry name" value="TetR_N"/>
    <property type="match status" value="1"/>
</dbReference>
<keyword evidence="6" id="KW-1185">Reference proteome</keyword>
<dbReference type="GO" id="GO:0000976">
    <property type="term" value="F:transcription cis-regulatory region binding"/>
    <property type="evidence" value="ECO:0007669"/>
    <property type="project" value="TreeGrafter"/>
</dbReference>
<dbReference type="GO" id="GO:0003700">
    <property type="term" value="F:DNA-binding transcription factor activity"/>
    <property type="evidence" value="ECO:0007669"/>
    <property type="project" value="TreeGrafter"/>
</dbReference>
<gene>
    <name evidence="5" type="ORF">Y958_24350</name>
</gene>
<sequence length="233" mass="25713">MRRSSRLGLRPLREIAEAGLQCFTQRGFRLTQMSDIGAELGMSPSAAYRYVESKEALFHIAALHAAGMSLDGLPMPVAVGDLAETVLSIEAIVHSWPRWPALRAALDHPPPMSLLENEAAGIATELYDFLAATWRLIVLFDRTANDIPSLKTAFTRQYRAPYLTDIVTWFTRRYVGDGPAEALARSGIEAISWLAMRRRTDPAAAAITEDEARRAAAHCLTALLQPPEQRPAM</sequence>
<reference evidence="5 6" key="1">
    <citation type="submission" date="2017-06" db="EMBL/GenBank/DDBJ databases">
        <title>Complete genome sequence of Nitrospirillum amazonense strain CBAmC, an endophytic nitrogen-fixing and plant growth-promoting bacterium, isolated from sugarcane.</title>
        <authorList>
            <person name="Schwab S."/>
            <person name="dos Santos Teixeira K.R."/>
            <person name="Simoes Araujo J.L."/>
            <person name="Soares Vidal M."/>
            <person name="Borges de Freitas H.R."/>
            <person name="Rivello Crivelaro A.L."/>
            <person name="Bueno de Camargo Nunes A."/>
            <person name="dos Santos C.M."/>
            <person name="Palmeira da Silva Rosa D."/>
            <person name="da Silva Padilha D."/>
            <person name="da Silva E."/>
            <person name="Araujo Terra L."/>
            <person name="Soares Mendes V."/>
            <person name="Farinelli L."/>
            <person name="Magalhaes Cruz L."/>
            <person name="Baldani J.I."/>
        </authorList>
    </citation>
    <scope>NUCLEOTIDE SEQUENCE [LARGE SCALE GENOMIC DNA]</scope>
    <source>
        <strain evidence="5 6">CBAmC</strain>
    </source>
</reference>
<evidence type="ECO:0000313" key="5">
    <source>
        <dbReference type="EMBL" id="ASG24061.1"/>
    </source>
</evidence>
<dbReference type="InterPro" id="IPR001647">
    <property type="entry name" value="HTH_TetR"/>
</dbReference>
<evidence type="ECO:0000256" key="1">
    <source>
        <dbReference type="ARBA" id="ARBA00023015"/>
    </source>
</evidence>
<dbReference type="KEGG" id="nao:Y958_24350"/>
<dbReference type="PRINTS" id="PR00455">
    <property type="entry name" value="HTHTETR"/>
</dbReference>
<dbReference type="InterPro" id="IPR050109">
    <property type="entry name" value="HTH-type_TetR-like_transc_reg"/>
</dbReference>
<dbReference type="PANTHER" id="PTHR30055:SF234">
    <property type="entry name" value="HTH-TYPE TRANSCRIPTIONAL REGULATOR BETI"/>
    <property type="match status" value="1"/>
</dbReference>
<dbReference type="Proteomes" id="UP000197153">
    <property type="component" value="Chromosome 3"/>
</dbReference>
<dbReference type="RefSeq" id="WP_088874510.1">
    <property type="nucleotide sequence ID" value="NZ_CP022112.1"/>
</dbReference>
<dbReference type="Gene3D" id="1.10.357.10">
    <property type="entry name" value="Tetracycline Repressor, domain 2"/>
    <property type="match status" value="1"/>
</dbReference>
<protein>
    <recommendedName>
        <fullName evidence="4">HTH tetR-type domain-containing protein</fullName>
    </recommendedName>
</protein>
<dbReference type="SUPFAM" id="SSF46689">
    <property type="entry name" value="Homeodomain-like"/>
    <property type="match status" value="1"/>
</dbReference>
<evidence type="ECO:0000259" key="4">
    <source>
        <dbReference type="Pfam" id="PF00440"/>
    </source>
</evidence>
<keyword evidence="1" id="KW-0805">Transcription regulation</keyword>